<evidence type="ECO:0000313" key="2">
    <source>
        <dbReference type="Proteomes" id="UP000248057"/>
    </source>
</evidence>
<dbReference type="EMBL" id="QJKD01000003">
    <property type="protein sequence ID" value="PXX55128.1"/>
    <property type="molecule type" value="Genomic_DNA"/>
</dbReference>
<comment type="caution">
    <text evidence="1">The sequence shown here is derived from an EMBL/GenBank/DDBJ whole genome shotgun (WGS) entry which is preliminary data.</text>
</comment>
<dbReference type="RefSeq" id="WP_110322230.1">
    <property type="nucleotide sequence ID" value="NZ_QJKD01000003.1"/>
</dbReference>
<accession>A0A2V3YA85</accession>
<gene>
    <name evidence="1" type="ORF">DFR60_103179</name>
</gene>
<reference evidence="1 2" key="1">
    <citation type="submission" date="2018-05" db="EMBL/GenBank/DDBJ databases">
        <title>Genomic Encyclopedia of Type Strains, Phase IV (KMG-IV): sequencing the most valuable type-strain genomes for metagenomic binning, comparative biology and taxonomic classification.</title>
        <authorList>
            <person name="Goeker M."/>
        </authorList>
    </citation>
    <scope>NUCLEOTIDE SEQUENCE [LARGE SCALE GENOMIC DNA]</scope>
    <source>
        <strain evidence="1 2">DSM 24995</strain>
    </source>
</reference>
<sequence>MVSRQILDRIDRYICINYIADTAAAEPAERIQEQYGSYVPCMREPHAENREKQINIPDFLKKKSGTVTESLAESLEEEALPRKVQASFSIRKLENLAAQTEESFSVSVLRMIDEKGMTDVEVYKRANIDRRLFSKIRSNPDYSPGKQTAVSLALGLKLNLDETRDLLARAGYVLSHSNKSDIIVEFFISEGIYDIMKLNEALFAFGQQPIGGL</sequence>
<proteinExistence type="predicted"/>
<dbReference type="Proteomes" id="UP000248057">
    <property type="component" value="Unassembled WGS sequence"/>
</dbReference>
<dbReference type="AlphaFoldDB" id="A0A2V3YA85"/>
<keyword evidence="2" id="KW-1185">Reference proteome</keyword>
<evidence type="ECO:0000313" key="1">
    <source>
        <dbReference type="EMBL" id="PXX55128.1"/>
    </source>
</evidence>
<protein>
    <submittedName>
        <fullName evidence="1">Uncharacterized protein</fullName>
    </submittedName>
</protein>
<name>A0A2V3YA85_9FIRM</name>
<organism evidence="1 2">
    <name type="scientific">Hungatella effluvii</name>
    <dbReference type="NCBI Taxonomy" id="1096246"/>
    <lineage>
        <taxon>Bacteria</taxon>
        <taxon>Bacillati</taxon>
        <taxon>Bacillota</taxon>
        <taxon>Clostridia</taxon>
        <taxon>Lachnospirales</taxon>
        <taxon>Lachnospiraceae</taxon>
        <taxon>Hungatella</taxon>
    </lineage>
</organism>
<dbReference type="GeneID" id="86060693"/>